<organism evidence="1 2">
    <name type="scientific">Azospirillum brasilense</name>
    <dbReference type="NCBI Taxonomy" id="192"/>
    <lineage>
        <taxon>Bacteria</taxon>
        <taxon>Pseudomonadati</taxon>
        <taxon>Pseudomonadota</taxon>
        <taxon>Alphaproteobacteria</taxon>
        <taxon>Rhodospirillales</taxon>
        <taxon>Azospirillaceae</taxon>
        <taxon>Azospirillum</taxon>
    </lineage>
</organism>
<proteinExistence type="predicted"/>
<sequence length="2626" mass="281898">MSGNYTRLRDLVVVGPARLPNRPLWRADLSLAYAGRGDRPVVSKTGGVRVLLQDAEPAALKPSRHPGSELPPPTDSIPFHTPRLLHLLVRGDGQFGDSFGLEGLATYRLADASAEPSTDPRFVYGSVIAVPTFRGTGGSDDSADWPRPAMYRRGNGTPSGEIALPEVRLTDGRIRLSVTAERVGGGDPWFTAASATKGRVFGTVPVRLVNRTVTLDLMPDGIEFTAETVPNPLWGFAPFLDAGDKTLANVRLRLVETDRGRVLELAGCEDTALAERIRRAFATLVESLERRGSDQNEAPSPLLLRPDARDALPDLVWPLPNGTFGDGLTVEIKPATVHPKLVFGARDGAALPSSADFVARLITLKRVDAEAQSRLTVLAGTGADVDSPSVTLTWSDGLNGKLPSVTASVTATKAMPVSIERKSLQDRLGTLYRAAKAMRQEQAPFLFLPVERGLLQFPLPPRDWEHALPKGPPLAQATGNVLVGSLLVDVSTAHIPRALELDSARGLTAEAVWIEKDRKRQLTAVTVTAPGASGKLDGLLWAADSSPSAEEAVPTLRGGPAASRSLALRFGAEPDALMPMTLDHWSSDASCSPATLTMARPAALDVEPGSPRAFAWLAATSLPLMAAIDMTRSAASSPEPSLSRGLLPQAWPPRADGVPGDGYEVALEIRHDSARPALRNIDRWPLWEAWPWTFAGDPDPQPASWPERATVDLVLPTLPDVVVTPRRLGKESATPERLAAALRFDLPILDGYFASVTLPHTRSASDVPTGTDATETRREDIVTALEPERLARAWRDAADRLALTRTVSAYVTGFVPADDAKGQPAAVTGLVEPYTWRARFAVVDKVPRSDLAGLPFGAYALENEGAEPPEETFRSGPHALAGLSGTFEIESGGTIRRVGSDGEIKVVGYASPARAKDGESIDSRGGAIALEPWSAWCRLGTDGWLGLRDVRAQGTACKAATLIQALQATGLADEQRYGFVFSDLPLVETDTELVFDGSSDPFEAALGPSCDGFAPTNQPSAAHRWRFFEHATKNGGIAPAGAGSTVEPSGFDVPLGPFRFRPLRLWSVKFARKGDQASLTELAILGRITLRRQTVDGPFGFDGDDEAGNIVRLVIGPKDGTLAVRRVARIARATTPQGRARLVITDTAQSLRFAIEAEVRWGDAKAQQGQECRAAVGDDDIPVALDVSFDDSTLPTLTLGPASLTVPLLGLRRPIPGGSVVEVSSSRWRIRWETPKDAQRPADTALSLEAMELDWPIEQAGATATVWLLARLRVLVPKRGTPFQPLGSPFLVLEVELGGQIAWLGSRLDWPASSHQSSLRLDHERKVLMGATADVALAGEPVRGLPFAANGDAKGRLSFTVSFEEPEHHSNAPLSVWKARVGRFELLARGGRLVARHAIDKARADLAWHSRLLIDWALAQTESRIGWPIGYTVSGAKPEPDAVRSGAGVTVGIGNVDGRSRKITFKDAARLVHTLETRLVEHELPVELLERIGAEVVLDRAWHVLATVDHTLKDDSGRTIAWSTLDNVAIVDLGALVAEAVRERDAIEEVKKHKKHTVAKDEKGALGYAFAARYVVDFDKDGGRPDPAEEMIHPGLGPRSVMHAGFPAKAMADRLADLSRELEQSSATMPRTLVVTGAGVTRVTAVAAASVVQPWTEQSLILALPWLVLAGALPDENGPVDRALRFPQHGAAELSWEVPDIDLAAGVAVAPAGRTVTIGILRTDSEASIHRQLEPRLRAVRNERSATEWRMPRLIAVEQGFLTPPGRTVGETPFWMRTIAALRRLWAAEPGPGLATVTILPAQDSGGEALRAILVPPPPASSAPCDRSGTRLIITTANHVLRITLAEPFASDGAARPRHMARAYEEDAEPLAVAAAAVDHRADVVDNSWTLYPLLPVADDFGAAPSRLRRREDLILPSAALDWPSGAGIGTLASSAARLGEEHILQSPAAGVSARVRTHGFVPRAPDVAAPQPVFLSFAEKPVFERPAIDAVEAPAAYHLLPAPTRQRMPVEEAIDRVLAERSRPEGGEPNTRRPGHVLPLMPPNMLHATIGLRPGVIHATRDATVAPLTTGSDGREALDPQHARFGRPAASGPTLLRQGRAPRSTAFPRIADAARRRGTIVAWDDRTDELSQVPPDEAATRLPTPFRWLRGPAGVIRATGKDADGRDKEVSFLIRVREPILGRIGAAWDGIIVLEVTSPSAATAEELKALFEATLFKTKEAIGALLLSVGAVAAPMPLLERPAPAPGGGAVLRLKFGLPSVHWAAVRTALQEATADTPVAATLRYPPDGPHSALWPESRELQEGAEHQLAPLELALRLPLPLRPADRPTLPIDLASVVFADPSYDRSLSGATTQVLRRVESTSWLLATDRAEYDRSAPVVFGFGELVAETGLFKAKDGYASEQWGRPVRFARIPGRTRGEDAPAPVLLALRQSKLPAPADGSYWALPSTPYAVSLDDFFELAEVQENAQVAGKTLQTDKKKIPDWSKPVVFRPGDMLEVAVTGLANMNGTMREVDLAVRVTIVAQPVIAPPPSVFALVRVETTGKGTVPLFATAPLPSAIGYPALLDDLARGLVRRRAHFQWHHPEEAPPQSPIRATLIKIDRSGGGQLPQATHDLRPLQEIDTL</sequence>
<name>A0A560CI29_AZOBR</name>
<evidence type="ECO:0000313" key="2">
    <source>
        <dbReference type="Proteomes" id="UP000318529"/>
    </source>
</evidence>
<accession>A0A560CI29</accession>
<reference evidence="1 2" key="1">
    <citation type="submission" date="2019-06" db="EMBL/GenBank/DDBJ databases">
        <title>Genomic Encyclopedia of Type Strains, Phase IV (KMG-V): Genome sequencing to study the core and pangenomes of soil and plant-associated prokaryotes.</title>
        <authorList>
            <person name="Whitman W."/>
        </authorList>
    </citation>
    <scope>NUCLEOTIDE SEQUENCE [LARGE SCALE GENOMIC DNA]</scope>
    <source>
        <strain evidence="1 2">BR 11650</strain>
    </source>
</reference>
<protein>
    <submittedName>
        <fullName evidence="1">Uncharacterized protein</fullName>
    </submittedName>
</protein>
<dbReference type="RefSeq" id="WP_145683482.1">
    <property type="nucleotide sequence ID" value="NZ_VITH01000005.1"/>
</dbReference>
<evidence type="ECO:0000313" key="1">
    <source>
        <dbReference type="EMBL" id="TWA84523.1"/>
    </source>
</evidence>
<gene>
    <name evidence="1" type="ORF">FBZ83_105405</name>
</gene>
<dbReference type="EMBL" id="VITH01000005">
    <property type="protein sequence ID" value="TWA84523.1"/>
    <property type="molecule type" value="Genomic_DNA"/>
</dbReference>
<comment type="caution">
    <text evidence="1">The sequence shown here is derived from an EMBL/GenBank/DDBJ whole genome shotgun (WGS) entry which is preliminary data.</text>
</comment>
<dbReference type="Proteomes" id="UP000318529">
    <property type="component" value="Unassembled WGS sequence"/>
</dbReference>